<dbReference type="RefSeq" id="WP_132645141.1">
    <property type="nucleotide sequence ID" value="NZ_CP181386.1"/>
</dbReference>
<dbReference type="CDD" id="cd06176">
    <property type="entry name" value="MFS_BCD_PucC-like"/>
    <property type="match status" value="1"/>
</dbReference>
<dbReference type="PIRSF" id="PIRSF016565">
    <property type="entry name" value="PucC"/>
    <property type="match status" value="1"/>
</dbReference>
<organism evidence="7 8">
    <name type="scientific">Rubrivivax gelatinosus</name>
    <name type="common">Rhodocyclus gelatinosus</name>
    <name type="synonym">Rhodopseudomonas gelatinosa</name>
    <dbReference type="NCBI Taxonomy" id="28068"/>
    <lineage>
        <taxon>Bacteria</taxon>
        <taxon>Pseudomonadati</taxon>
        <taxon>Pseudomonadota</taxon>
        <taxon>Betaproteobacteria</taxon>
        <taxon>Burkholderiales</taxon>
        <taxon>Sphaerotilaceae</taxon>
        <taxon>Rubrivivax</taxon>
    </lineage>
</organism>
<dbReference type="InterPro" id="IPR004896">
    <property type="entry name" value="PucC-rel"/>
</dbReference>
<dbReference type="GeneID" id="99684799"/>
<dbReference type="InterPro" id="IPR026036">
    <property type="entry name" value="PucC"/>
</dbReference>
<evidence type="ECO:0000313" key="8">
    <source>
        <dbReference type="Proteomes" id="UP000295106"/>
    </source>
</evidence>
<proteinExistence type="inferred from homology"/>
<feature type="transmembrane region" description="Helical" evidence="6">
    <location>
        <begin position="357"/>
        <end position="378"/>
    </location>
</feature>
<feature type="transmembrane region" description="Helical" evidence="6">
    <location>
        <begin position="111"/>
        <end position="132"/>
    </location>
</feature>
<dbReference type="PANTHER" id="PTHR23538">
    <property type="entry name" value="44.5 KD BACTERIOCHLOROPHYLL SYNTHASE SUBUNIT"/>
    <property type="match status" value="1"/>
</dbReference>
<feature type="transmembrane region" description="Helical" evidence="6">
    <location>
        <begin position="210"/>
        <end position="231"/>
    </location>
</feature>
<evidence type="ECO:0000256" key="4">
    <source>
        <dbReference type="ARBA" id="ARBA00022989"/>
    </source>
</evidence>
<dbReference type="Pfam" id="PF03209">
    <property type="entry name" value="PUCC"/>
    <property type="match status" value="1"/>
</dbReference>
<feature type="transmembrane region" description="Helical" evidence="6">
    <location>
        <begin position="180"/>
        <end position="204"/>
    </location>
</feature>
<gene>
    <name evidence="7" type="ORF">EV684_102416</name>
</gene>
<feature type="transmembrane region" description="Helical" evidence="6">
    <location>
        <begin position="390"/>
        <end position="416"/>
    </location>
</feature>
<dbReference type="Gene3D" id="1.20.1250.20">
    <property type="entry name" value="MFS general substrate transporter like domains"/>
    <property type="match status" value="1"/>
</dbReference>
<evidence type="ECO:0000313" key="7">
    <source>
        <dbReference type="EMBL" id="TCP04655.1"/>
    </source>
</evidence>
<dbReference type="EMBL" id="SLXD01000002">
    <property type="protein sequence ID" value="TCP04655.1"/>
    <property type="molecule type" value="Genomic_DNA"/>
</dbReference>
<dbReference type="AlphaFoldDB" id="A0A4R2MH70"/>
<protein>
    <submittedName>
        <fullName evidence="7">BCD family chlorophyll transporter-like MFS transporter</fullName>
    </submittedName>
</protein>
<comment type="similarity">
    <text evidence="2">Belongs to the PucC family.</text>
</comment>
<comment type="subcellular location">
    <subcellularLocation>
        <location evidence="1">Membrane</location>
        <topology evidence="1">Multi-pass membrane protein</topology>
    </subcellularLocation>
</comment>
<evidence type="ECO:0000256" key="6">
    <source>
        <dbReference type="SAM" id="Phobius"/>
    </source>
</evidence>
<feature type="transmembrane region" description="Helical" evidence="6">
    <location>
        <begin position="35"/>
        <end position="56"/>
    </location>
</feature>
<feature type="transmembrane region" description="Helical" evidence="6">
    <location>
        <begin position="144"/>
        <end position="168"/>
    </location>
</feature>
<dbReference type="SUPFAM" id="SSF103473">
    <property type="entry name" value="MFS general substrate transporter"/>
    <property type="match status" value="1"/>
</dbReference>
<keyword evidence="5 6" id="KW-0472">Membrane</keyword>
<evidence type="ECO:0000256" key="2">
    <source>
        <dbReference type="ARBA" id="ARBA00008412"/>
    </source>
</evidence>
<dbReference type="OrthoDB" id="8558818at2"/>
<evidence type="ECO:0000256" key="1">
    <source>
        <dbReference type="ARBA" id="ARBA00004141"/>
    </source>
</evidence>
<sequence length="470" mass="50008">MSTIGRKLMQVWTGFGTRYLPFADAATPELPLSRLLRLSLFQITVGMAVTLLVGTLNRVMIVELGVPATIVAVMVALPLLFAPFRALIGFKSDNHQSALGWRRVPYIWKGTMLQFGGFAMMPFALLVLSGGGESGQLPTWVGQLGAAIAFLLVGAGMHTVQTVGLALATDLAEPEARPKVVGLMYVMLLVGTIVSAFFFGWLLADFTPAKLIQVIQGAALTTMILNVIALWKQESRHPRRGAQPRNDDPSFLEAWRHFVDNGNQVVRRLLTIGLGTAAFTMEDVLLEPYGGEVLALTVGDTTKLTATLALGGLFGFGLASKVLSRGMDPFRMACWGALVGIPAFIFVIIAAPMNSPFVFATGVALIGFGGGLFGHGTLTATMNLAPPNQAGLALGAWGAVQATAAGLAMAAGGILRDVVQALVTWHPWTHWFSIPATGYVFVYLLELALLLGTIAAMVPLIGRQARRVPA</sequence>
<reference evidence="7 8" key="1">
    <citation type="submission" date="2019-03" db="EMBL/GenBank/DDBJ databases">
        <title>Genomic Encyclopedia of Type Strains, Phase IV (KMG-IV): sequencing the most valuable type-strain genomes for metagenomic binning, comparative biology and taxonomic classification.</title>
        <authorList>
            <person name="Goeker M."/>
        </authorList>
    </citation>
    <scope>NUCLEOTIDE SEQUENCE [LARGE SCALE GENOMIC DNA]</scope>
    <source>
        <strain evidence="7 8">DSM 1709</strain>
    </source>
</reference>
<dbReference type="GO" id="GO:0016020">
    <property type="term" value="C:membrane"/>
    <property type="evidence" value="ECO:0007669"/>
    <property type="project" value="UniProtKB-SubCell"/>
</dbReference>
<dbReference type="PANTHER" id="PTHR23538:SF1">
    <property type="entry name" value="44.5 KD BACTERIOCHLOROPHYLL SYNTHASE SUBUNIT"/>
    <property type="match status" value="1"/>
</dbReference>
<comment type="caution">
    <text evidence="7">The sequence shown here is derived from an EMBL/GenBank/DDBJ whole genome shotgun (WGS) entry which is preliminary data.</text>
</comment>
<keyword evidence="4 6" id="KW-1133">Transmembrane helix</keyword>
<dbReference type="InterPro" id="IPR036259">
    <property type="entry name" value="MFS_trans_sf"/>
</dbReference>
<dbReference type="Proteomes" id="UP000295106">
    <property type="component" value="Unassembled WGS sequence"/>
</dbReference>
<feature type="transmembrane region" description="Helical" evidence="6">
    <location>
        <begin position="68"/>
        <end position="90"/>
    </location>
</feature>
<evidence type="ECO:0000256" key="3">
    <source>
        <dbReference type="ARBA" id="ARBA00022692"/>
    </source>
</evidence>
<feature type="transmembrane region" description="Helical" evidence="6">
    <location>
        <begin position="332"/>
        <end position="351"/>
    </location>
</feature>
<name>A0A4R2MH70_RUBGE</name>
<feature type="transmembrane region" description="Helical" evidence="6">
    <location>
        <begin position="436"/>
        <end position="461"/>
    </location>
</feature>
<keyword evidence="3 6" id="KW-0812">Transmembrane</keyword>
<evidence type="ECO:0000256" key="5">
    <source>
        <dbReference type="ARBA" id="ARBA00023136"/>
    </source>
</evidence>
<accession>A0A4R2MH70</accession>